<reference evidence="5" key="1">
    <citation type="submission" date="2021-01" db="EMBL/GenBank/DDBJ databases">
        <title>Whole genome shotgun sequence of Planotetraspora thailandica NBRC 104271.</title>
        <authorList>
            <person name="Komaki H."/>
            <person name="Tamura T."/>
        </authorList>
    </citation>
    <scope>NUCLEOTIDE SEQUENCE</scope>
    <source>
        <strain evidence="5">NBRC 104271</strain>
    </source>
</reference>
<evidence type="ECO:0000313" key="6">
    <source>
        <dbReference type="Proteomes" id="UP000605992"/>
    </source>
</evidence>
<dbReference type="Pfam" id="PF20240">
    <property type="entry name" value="DUF6597"/>
    <property type="match status" value="1"/>
</dbReference>
<dbReference type="PROSITE" id="PS01124">
    <property type="entry name" value="HTH_ARAC_FAMILY_2"/>
    <property type="match status" value="1"/>
</dbReference>
<keyword evidence="6" id="KW-1185">Reference proteome</keyword>
<keyword evidence="2" id="KW-0238">DNA-binding</keyword>
<dbReference type="SMART" id="SM00342">
    <property type="entry name" value="HTH_ARAC"/>
    <property type="match status" value="1"/>
</dbReference>
<proteinExistence type="predicted"/>
<feature type="domain" description="HTH araC/xylS-type" evidence="4">
    <location>
        <begin position="162"/>
        <end position="264"/>
    </location>
</feature>
<sequence length="282" mass="30470">MEPTSELVRWRPAGPLRPYIAWYSGYQEAGVAPRLHRGLPSPYLTLIVSLHEPLVMAAHADQRIPPGRYDTLLGGLHTRPALITHDGRQSGIQVNLSPLGARALLGLPAGELAGADFDAADVVGPFAAELRERVLEATGWAGRFTVLDRMLLARLGAASAPDEVERAWHRVLASAGAVPVADLAREVGWSERYLSRRFSVEIGLSPKTAARVTRFDRARRALLDAPDGTALAAIAADHGYYDQAHFARDFGEFAGCTATRWLAEEFRNVQDPGAAPPSDSAP</sequence>
<dbReference type="AlphaFoldDB" id="A0A8J3VAA7"/>
<dbReference type="RefSeq" id="WP_203947208.1">
    <property type="nucleotide sequence ID" value="NZ_BOOR01000044.1"/>
</dbReference>
<comment type="caution">
    <text evidence="5">The sequence shown here is derived from an EMBL/GenBank/DDBJ whole genome shotgun (WGS) entry which is preliminary data.</text>
</comment>
<dbReference type="PROSITE" id="PS00041">
    <property type="entry name" value="HTH_ARAC_FAMILY_1"/>
    <property type="match status" value="1"/>
</dbReference>
<keyword evidence="1" id="KW-0805">Transcription regulation</keyword>
<dbReference type="InterPro" id="IPR050204">
    <property type="entry name" value="AraC_XylS_family_regulators"/>
</dbReference>
<protein>
    <submittedName>
        <fullName evidence="5">AraC family transcriptional regulator</fullName>
    </submittedName>
</protein>
<dbReference type="Pfam" id="PF12833">
    <property type="entry name" value="HTH_18"/>
    <property type="match status" value="1"/>
</dbReference>
<organism evidence="5 6">
    <name type="scientific">Planotetraspora thailandica</name>
    <dbReference type="NCBI Taxonomy" id="487172"/>
    <lineage>
        <taxon>Bacteria</taxon>
        <taxon>Bacillati</taxon>
        <taxon>Actinomycetota</taxon>
        <taxon>Actinomycetes</taxon>
        <taxon>Streptosporangiales</taxon>
        <taxon>Streptosporangiaceae</taxon>
        <taxon>Planotetraspora</taxon>
    </lineage>
</organism>
<keyword evidence="3" id="KW-0804">Transcription</keyword>
<evidence type="ECO:0000256" key="3">
    <source>
        <dbReference type="ARBA" id="ARBA00023163"/>
    </source>
</evidence>
<evidence type="ECO:0000259" key="4">
    <source>
        <dbReference type="PROSITE" id="PS01124"/>
    </source>
</evidence>
<dbReference type="EMBL" id="BOOR01000044">
    <property type="protein sequence ID" value="GII57074.1"/>
    <property type="molecule type" value="Genomic_DNA"/>
</dbReference>
<dbReference type="GO" id="GO:0003700">
    <property type="term" value="F:DNA-binding transcription factor activity"/>
    <property type="evidence" value="ECO:0007669"/>
    <property type="project" value="InterPro"/>
</dbReference>
<dbReference type="PANTHER" id="PTHR46796">
    <property type="entry name" value="HTH-TYPE TRANSCRIPTIONAL ACTIVATOR RHAS-RELATED"/>
    <property type="match status" value="1"/>
</dbReference>
<dbReference type="InterPro" id="IPR046532">
    <property type="entry name" value="DUF6597"/>
</dbReference>
<dbReference type="InterPro" id="IPR018062">
    <property type="entry name" value="HTH_AraC-typ_CS"/>
</dbReference>
<gene>
    <name evidence="5" type="ORF">Pth03_54630</name>
</gene>
<dbReference type="GO" id="GO:0043565">
    <property type="term" value="F:sequence-specific DNA binding"/>
    <property type="evidence" value="ECO:0007669"/>
    <property type="project" value="InterPro"/>
</dbReference>
<dbReference type="InterPro" id="IPR018060">
    <property type="entry name" value="HTH_AraC"/>
</dbReference>
<evidence type="ECO:0000256" key="1">
    <source>
        <dbReference type="ARBA" id="ARBA00023015"/>
    </source>
</evidence>
<dbReference type="Gene3D" id="1.10.10.60">
    <property type="entry name" value="Homeodomain-like"/>
    <property type="match status" value="1"/>
</dbReference>
<evidence type="ECO:0000256" key="2">
    <source>
        <dbReference type="ARBA" id="ARBA00023125"/>
    </source>
</evidence>
<dbReference type="Proteomes" id="UP000605992">
    <property type="component" value="Unassembled WGS sequence"/>
</dbReference>
<accession>A0A8J3VAA7</accession>
<name>A0A8J3VAA7_9ACTN</name>
<evidence type="ECO:0000313" key="5">
    <source>
        <dbReference type="EMBL" id="GII57074.1"/>
    </source>
</evidence>
<dbReference type="PANTHER" id="PTHR46796:SF15">
    <property type="entry name" value="BLL1074 PROTEIN"/>
    <property type="match status" value="1"/>
</dbReference>